<proteinExistence type="inferred from homology"/>
<dbReference type="Gene3D" id="3.40.309.10">
    <property type="entry name" value="Aldehyde Dehydrogenase, Chain A, domain 2"/>
    <property type="match status" value="1"/>
</dbReference>
<accession>A0A8I1EB89</accession>
<reference evidence="5" key="1">
    <citation type="submission" date="2020-12" db="EMBL/GenBank/DDBJ databases">
        <title>Comparative genomic insights into the epidemiology and virulence of plant pathogenic Pseudomonads from Turkey.</title>
        <authorList>
            <person name="Dillon M."/>
            <person name="Ruiz-Bedoya T."/>
            <person name="Bendalovic-Torma C."/>
            <person name="Guttman K.M."/>
            <person name="Kwak H."/>
            <person name="Middleton M.A."/>
            <person name="Wang P.W."/>
            <person name="Horuz S."/>
            <person name="Aysan Y."/>
            <person name="Guttman D.S."/>
        </authorList>
    </citation>
    <scope>NUCLEOTIDE SEQUENCE</scope>
    <source>
        <strain evidence="5">S5_IA_3a</strain>
    </source>
</reference>
<evidence type="ECO:0000256" key="1">
    <source>
        <dbReference type="ARBA" id="ARBA00009986"/>
    </source>
</evidence>
<evidence type="ECO:0000256" key="2">
    <source>
        <dbReference type="ARBA" id="ARBA00023002"/>
    </source>
</evidence>
<evidence type="ECO:0000259" key="4">
    <source>
        <dbReference type="Pfam" id="PF00171"/>
    </source>
</evidence>
<keyword evidence="2" id="KW-0560">Oxidoreductase</keyword>
<organism evidence="5 6">
    <name type="scientific">Pseudomonas rhodesiae</name>
    <dbReference type="NCBI Taxonomy" id="76760"/>
    <lineage>
        <taxon>Bacteria</taxon>
        <taxon>Pseudomonadati</taxon>
        <taxon>Pseudomonadota</taxon>
        <taxon>Gammaproteobacteria</taxon>
        <taxon>Pseudomonadales</taxon>
        <taxon>Pseudomonadaceae</taxon>
        <taxon>Pseudomonas</taxon>
    </lineage>
</organism>
<comment type="caution">
    <text evidence="5">The sequence shown here is derived from an EMBL/GenBank/DDBJ whole genome shotgun (WGS) entry which is preliminary data.</text>
</comment>
<keyword evidence="3" id="KW-0520">NAD</keyword>
<dbReference type="GO" id="GO:0016620">
    <property type="term" value="F:oxidoreductase activity, acting on the aldehyde or oxo group of donors, NAD or NADP as acceptor"/>
    <property type="evidence" value="ECO:0007669"/>
    <property type="project" value="InterPro"/>
</dbReference>
<dbReference type="EMBL" id="JAEILH010000075">
    <property type="protein sequence ID" value="MBI6628074.1"/>
    <property type="molecule type" value="Genomic_DNA"/>
</dbReference>
<gene>
    <name evidence="5" type="ORF">YA0853_31140</name>
</gene>
<dbReference type="PANTHER" id="PTHR42986:SF1">
    <property type="entry name" value="BENZALDEHYDE DEHYDROGENASE YFMT"/>
    <property type="match status" value="1"/>
</dbReference>
<evidence type="ECO:0000313" key="6">
    <source>
        <dbReference type="Proteomes" id="UP000645865"/>
    </source>
</evidence>
<dbReference type="PANTHER" id="PTHR42986">
    <property type="entry name" value="BENZALDEHYDE DEHYDROGENASE YFMT"/>
    <property type="match status" value="1"/>
</dbReference>
<dbReference type="AlphaFoldDB" id="A0A8I1EB89"/>
<dbReference type="InterPro" id="IPR016163">
    <property type="entry name" value="Ald_DH_C"/>
</dbReference>
<protein>
    <submittedName>
        <fullName evidence="5">Aldehyde dehydrogenase family protein</fullName>
    </submittedName>
</protein>
<dbReference type="Pfam" id="PF00171">
    <property type="entry name" value="Aldedh"/>
    <property type="match status" value="1"/>
</dbReference>
<comment type="similarity">
    <text evidence="1">Belongs to the aldehyde dehydrogenase family.</text>
</comment>
<evidence type="ECO:0000313" key="5">
    <source>
        <dbReference type="EMBL" id="MBI6628074.1"/>
    </source>
</evidence>
<feature type="domain" description="Aldehyde dehydrogenase" evidence="4">
    <location>
        <begin position="1"/>
        <end position="80"/>
    </location>
</feature>
<dbReference type="RefSeq" id="WP_198712604.1">
    <property type="nucleotide sequence ID" value="NZ_JAEILH010000075.1"/>
</dbReference>
<dbReference type="InterPro" id="IPR016162">
    <property type="entry name" value="Ald_DH_N"/>
</dbReference>
<dbReference type="SUPFAM" id="SSF53720">
    <property type="entry name" value="ALDH-like"/>
    <property type="match status" value="1"/>
</dbReference>
<sequence>DEAHALEVANQTEFGLSSAVFTKDEGRGLRFAQQIEAGMTHINDISVNDDPNSMFGGEKNSGIGRFNSDWIIAELTSDHWISVQHKRRAYPF</sequence>
<dbReference type="Proteomes" id="UP000645865">
    <property type="component" value="Unassembled WGS sequence"/>
</dbReference>
<dbReference type="Gene3D" id="3.40.605.10">
    <property type="entry name" value="Aldehyde Dehydrogenase, Chain A, domain 1"/>
    <property type="match status" value="1"/>
</dbReference>
<evidence type="ECO:0000256" key="3">
    <source>
        <dbReference type="ARBA" id="ARBA00023027"/>
    </source>
</evidence>
<feature type="non-terminal residue" evidence="5">
    <location>
        <position position="1"/>
    </location>
</feature>
<name>A0A8I1EB89_9PSED</name>
<dbReference type="InterPro" id="IPR016161">
    <property type="entry name" value="Ald_DH/histidinol_DH"/>
</dbReference>
<dbReference type="InterPro" id="IPR015590">
    <property type="entry name" value="Aldehyde_DH_dom"/>
</dbReference>